<keyword evidence="2" id="KW-0479">Metal-binding</keyword>
<dbReference type="RefSeq" id="WP_060795035.1">
    <property type="nucleotide sequence ID" value="NZ_KQ956196.1"/>
</dbReference>
<protein>
    <submittedName>
        <fullName evidence="5">HAD hydrolase, family IB</fullName>
    </submittedName>
</protein>
<name>A0A133N9L6_CLOPF</name>
<dbReference type="NCBIfam" id="TIGR01488">
    <property type="entry name" value="HAD-SF-IB"/>
    <property type="match status" value="1"/>
</dbReference>
<keyword evidence="3 5" id="KW-0378">Hydrolase</keyword>
<comment type="similarity">
    <text evidence="1">Belongs to the HAD-like hydrolase superfamily. SerB family.</text>
</comment>
<dbReference type="PANTHER" id="PTHR43344:SF13">
    <property type="entry name" value="PHOSPHATASE RV3661-RELATED"/>
    <property type="match status" value="1"/>
</dbReference>
<dbReference type="Proteomes" id="UP000070646">
    <property type="component" value="Unassembled WGS sequence"/>
</dbReference>
<dbReference type="Gene3D" id="3.40.50.1000">
    <property type="entry name" value="HAD superfamily/HAD-like"/>
    <property type="match status" value="1"/>
</dbReference>
<keyword evidence="4" id="KW-0460">Magnesium</keyword>
<dbReference type="InterPro" id="IPR036412">
    <property type="entry name" value="HAD-like_sf"/>
</dbReference>
<dbReference type="PANTHER" id="PTHR43344">
    <property type="entry name" value="PHOSPHOSERINE PHOSPHATASE"/>
    <property type="match status" value="1"/>
</dbReference>
<dbReference type="AlphaFoldDB" id="A0A133N9L6"/>
<dbReference type="GO" id="GO:0046872">
    <property type="term" value="F:metal ion binding"/>
    <property type="evidence" value="ECO:0007669"/>
    <property type="project" value="UniProtKB-KW"/>
</dbReference>
<evidence type="ECO:0000313" key="6">
    <source>
        <dbReference type="Proteomes" id="UP000070646"/>
    </source>
</evidence>
<reference evidence="5 6" key="1">
    <citation type="submission" date="2016-01" db="EMBL/GenBank/DDBJ databases">
        <authorList>
            <person name="Oliw E.H."/>
        </authorList>
    </citation>
    <scope>NUCLEOTIDE SEQUENCE [LARGE SCALE GENOMIC DNA]</scope>
    <source>
        <strain evidence="5 6">MJR7757A</strain>
    </source>
</reference>
<organism evidence="5 6">
    <name type="scientific">Clostridium perfringens</name>
    <dbReference type="NCBI Taxonomy" id="1502"/>
    <lineage>
        <taxon>Bacteria</taxon>
        <taxon>Bacillati</taxon>
        <taxon>Bacillota</taxon>
        <taxon>Clostridia</taxon>
        <taxon>Eubacteriales</taxon>
        <taxon>Clostridiaceae</taxon>
        <taxon>Clostridium</taxon>
    </lineage>
</organism>
<dbReference type="PATRIC" id="fig|1502.174.peg.1043"/>
<dbReference type="NCBIfam" id="TIGR01490">
    <property type="entry name" value="HAD-SF-IB-hyp1"/>
    <property type="match status" value="1"/>
</dbReference>
<proteinExistence type="inferred from homology"/>
<evidence type="ECO:0000256" key="1">
    <source>
        <dbReference type="ARBA" id="ARBA00009184"/>
    </source>
</evidence>
<dbReference type="EMBL" id="LRPU01000051">
    <property type="protein sequence ID" value="KXA12994.1"/>
    <property type="molecule type" value="Genomic_DNA"/>
</dbReference>
<sequence>MKDIKIALFDIDKTLIKGDSMFKLLKYTLKKYPKSSLKLPKLFFVLILYKLGFIDTKKAKENMFYTLNYLDNEDIKKFFYEVIKGITYNEAIGEIKKLKSKGYYILLVSASPECYLKFFELEEYIDGVIGTKLHFENNKYINKINGDNCKGEEKVKRINEYLKERNLSIDKESSLAYSDSLSDLPMFNLVGKAYLINYNKKNLDYEILRWK</sequence>
<dbReference type="InterPro" id="IPR006385">
    <property type="entry name" value="HAD_hydro_SerB1"/>
</dbReference>
<evidence type="ECO:0000256" key="4">
    <source>
        <dbReference type="ARBA" id="ARBA00022842"/>
    </source>
</evidence>
<dbReference type="GO" id="GO:0016787">
    <property type="term" value="F:hydrolase activity"/>
    <property type="evidence" value="ECO:0007669"/>
    <property type="project" value="UniProtKB-KW"/>
</dbReference>
<accession>A0A133N9L6</accession>
<evidence type="ECO:0000256" key="2">
    <source>
        <dbReference type="ARBA" id="ARBA00022723"/>
    </source>
</evidence>
<dbReference type="InterPro" id="IPR023214">
    <property type="entry name" value="HAD_sf"/>
</dbReference>
<evidence type="ECO:0000256" key="3">
    <source>
        <dbReference type="ARBA" id="ARBA00022801"/>
    </source>
</evidence>
<dbReference type="Gene3D" id="1.20.1440.100">
    <property type="entry name" value="SG protein - dephosphorylation function"/>
    <property type="match status" value="1"/>
</dbReference>
<evidence type="ECO:0000313" key="5">
    <source>
        <dbReference type="EMBL" id="KXA12994.1"/>
    </source>
</evidence>
<comment type="caution">
    <text evidence="5">The sequence shown here is derived from an EMBL/GenBank/DDBJ whole genome shotgun (WGS) entry which is preliminary data.</text>
</comment>
<dbReference type="Pfam" id="PF12710">
    <property type="entry name" value="HAD"/>
    <property type="match status" value="1"/>
</dbReference>
<dbReference type="SUPFAM" id="SSF56784">
    <property type="entry name" value="HAD-like"/>
    <property type="match status" value="1"/>
</dbReference>
<gene>
    <name evidence="5" type="ORF">HMPREF3222_01027</name>
</gene>
<dbReference type="InterPro" id="IPR050582">
    <property type="entry name" value="HAD-like_SerB"/>
</dbReference>